<dbReference type="AlphaFoldDB" id="A0A7S0A452"/>
<dbReference type="GO" id="GO:0003723">
    <property type="term" value="F:RNA binding"/>
    <property type="evidence" value="ECO:0007669"/>
    <property type="project" value="InterPro"/>
</dbReference>
<keyword evidence="3" id="KW-0732">Signal</keyword>
<evidence type="ECO:0000256" key="2">
    <source>
        <dbReference type="RuleBase" id="RU004328"/>
    </source>
</evidence>
<comment type="similarity">
    <text evidence="1 2">Belongs to the RNase T2 family.</text>
</comment>
<feature type="chain" id="PRO_5031208784" evidence="3">
    <location>
        <begin position="27"/>
        <end position="302"/>
    </location>
</feature>
<evidence type="ECO:0000313" key="4">
    <source>
        <dbReference type="EMBL" id="CAD8351796.1"/>
    </source>
</evidence>
<dbReference type="InterPro" id="IPR036430">
    <property type="entry name" value="RNase_T2-like_sf"/>
</dbReference>
<gene>
    <name evidence="4" type="ORF">PBAH0796_LOCUS7163</name>
</gene>
<feature type="signal peptide" evidence="3">
    <location>
        <begin position="1"/>
        <end position="26"/>
    </location>
</feature>
<dbReference type="GO" id="GO:0033897">
    <property type="term" value="F:ribonuclease T2 activity"/>
    <property type="evidence" value="ECO:0007669"/>
    <property type="project" value="InterPro"/>
</dbReference>
<reference evidence="4" key="1">
    <citation type="submission" date="2021-01" db="EMBL/GenBank/DDBJ databases">
        <authorList>
            <person name="Corre E."/>
            <person name="Pelletier E."/>
            <person name="Niang G."/>
            <person name="Scheremetjew M."/>
            <person name="Finn R."/>
            <person name="Kale V."/>
            <person name="Holt S."/>
            <person name="Cochrane G."/>
            <person name="Meng A."/>
            <person name="Brown T."/>
            <person name="Cohen L."/>
        </authorList>
    </citation>
    <scope>NUCLEOTIDE SEQUENCE</scope>
    <source>
        <strain evidence="4">Pbaha01</strain>
    </source>
</reference>
<protein>
    <submittedName>
        <fullName evidence="4">Uncharacterized protein</fullName>
    </submittedName>
</protein>
<dbReference type="Gene3D" id="3.90.730.10">
    <property type="entry name" value="Ribonuclease T2-like"/>
    <property type="match status" value="1"/>
</dbReference>
<name>A0A7S0A452_9DINO</name>
<dbReference type="PROSITE" id="PS00531">
    <property type="entry name" value="RNASE_T2_2"/>
    <property type="match status" value="1"/>
</dbReference>
<dbReference type="PROSITE" id="PS51257">
    <property type="entry name" value="PROKAR_LIPOPROTEIN"/>
    <property type="match status" value="1"/>
</dbReference>
<dbReference type="SUPFAM" id="SSF55895">
    <property type="entry name" value="Ribonuclease Rh-like"/>
    <property type="match status" value="1"/>
</dbReference>
<dbReference type="InterPro" id="IPR001568">
    <property type="entry name" value="RNase_T2-like"/>
</dbReference>
<evidence type="ECO:0000256" key="3">
    <source>
        <dbReference type="SAM" id="SignalP"/>
    </source>
</evidence>
<evidence type="ECO:0000256" key="1">
    <source>
        <dbReference type="ARBA" id="ARBA00007469"/>
    </source>
</evidence>
<dbReference type="EMBL" id="HBEG01011922">
    <property type="protein sequence ID" value="CAD8351796.1"/>
    <property type="molecule type" value="Transcribed_RNA"/>
</dbReference>
<accession>A0A7S0A452</accession>
<dbReference type="Pfam" id="PF00445">
    <property type="entry name" value="Ribonuclease_T2"/>
    <property type="match status" value="1"/>
</dbReference>
<dbReference type="InterPro" id="IPR033130">
    <property type="entry name" value="RNase_T2_His_AS_2"/>
</dbReference>
<organism evidence="4">
    <name type="scientific">Pyrodinium bahamense</name>
    <dbReference type="NCBI Taxonomy" id="73915"/>
    <lineage>
        <taxon>Eukaryota</taxon>
        <taxon>Sar</taxon>
        <taxon>Alveolata</taxon>
        <taxon>Dinophyceae</taxon>
        <taxon>Gonyaulacales</taxon>
        <taxon>Pyrocystaceae</taxon>
        <taxon>Pyrodinium</taxon>
    </lineage>
</organism>
<sequence>MRSQTVAAGLAASLLLALAACTVADALKVAVLAAGDECSEGGTDCALSALQTRRAPVKSSCGRLGSHHGSMDCGEGVPLCGVLVLETGRGTGAYRHPAPVVHGLWPQVGNYGNSKCLAPTHSTDPDTVHSCYAQEGGSHSQLLGFQRHEWTRHGVCAGVDSAADYFAQVCALADGPLRVMAGARAAGHDLVETAEALQRAGHCVWKTDTHAQVELSACAGRDGRWRLAAIADFPRVCGGRWAPTPPPALPLRPIGAPTAPSPRAGQCVRGRHGPPCGGDGDCAGASGCLRCAHSGFCTDVPK</sequence>
<proteinExistence type="inferred from homology"/>